<feature type="domain" description="Mtf2-like C-terminal" evidence="2">
    <location>
        <begin position="146"/>
        <end position="319"/>
    </location>
</feature>
<feature type="compositionally biased region" description="Polar residues" evidence="1">
    <location>
        <begin position="371"/>
        <end position="381"/>
    </location>
</feature>
<dbReference type="AlphaFoldDB" id="A0A0C3RRT5"/>
<dbReference type="EMBL" id="KN840647">
    <property type="protein sequence ID" value="KIP02876.1"/>
    <property type="molecule type" value="Genomic_DNA"/>
</dbReference>
<keyword evidence="4" id="KW-1185">Reference proteome</keyword>
<dbReference type="InterPro" id="IPR040009">
    <property type="entry name" value="Mtf2/C5D6.12-like"/>
</dbReference>
<dbReference type="InterPro" id="IPR043837">
    <property type="entry name" value="Mtf2-like_C"/>
</dbReference>
<name>A0A0C3RRT5_PHLG1</name>
<feature type="region of interest" description="Disordered" evidence="1">
    <location>
        <begin position="1"/>
        <end position="24"/>
    </location>
</feature>
<reference evidence="3 4" key="1">
    <citation type="journal article" date="2014" name="PLoS Genet.">
        <title>Analysis of the Phlebiopsis gigantea genome, transcriptome and secretome provides insight into its pioneer colonization strategies of wood.</title>
        <authorList>
            <person name="Hori C."/>
            <person name="Ishida T."/>
            <person name="Igarashi K."/>
            <person name="Samejima M."/>
            <person name="Suzuki H."/>
            <person name="Master E."/>
            <person name="Ferreira P."/>
            <person name="Ruiz-Duenas F.J."/>
            <person name="Held B."/>
            <person name="Canessa P."/>
            <person name="Larrondo L.F."/>
            <person name="Schmoll M."/>
            <person name="Druzhinina I.S."/>
            <person name="Kubicek C.P."/>
            <person name="Gaskell J.A."/>
            <person name="Kersten P."/>
            <person name="St John F."/>
            <person name="Glasner J."/>
            <person name="Sabat G."/>
            <person name="Splinter BonDurant S."/>
            <person name="Syed K."/>
            <person name="Yadav J."/>
            <person name="Mgbeahuruike A.C."/>
            <person name="Kovalchuk A."/>
            <person name="Asiegbu F.O."/>
            <person name="Lackner G."/>
            <person name="Hoffmeister D."/>
            <person name="Rencoret J."/>
            <person name="Gutierrez A."/>
            <person name="Sun H."/>
            <person name="Lindquist E."/>
            <person name="Barry K."/>
            <person name="Riley R."/>
            <person name="Grigoriev I.V."/>
            <person name="Henrissat B."/>
            <person name="Kues U."/>
            <person name="Berka R.M."/>
            <person name="Martinez A.T."/>
            <person name="Covert S.F."/>
            <person name="Blanchette R.A."/>
            <person name="Cullen D."/>
        </authorList>
    </citation>
    <scope>NUCLEOTIDE SEQUENCE [LARGE SCALE GENOMIC DNA]</scope>
    <source>
        <strain evidence="3 4">11061_1 CR5-6</strain>
    </source>
</reference>
<dbReference type="HOGENOM" id="CLU_039423_0_0_1"/>
<organism evidence="3 4">
    <name type="scientific">Phlebiopsis gigantea (strain 11061_1 CR5-6)</name>
    <name type="common">White-rot fungus</name>
    <name type="synonym">Peniophora gigantea</name>
    <dbReference type="NCBI Taxonomy" id="745531"/>
    <lineage>
        <taxon>Eukaryota</taxon>
        <taxon>Fungi</taxon>
        <taxon>Dikarya</taxon>
        <taxon>Basidiomycota</taxon>
        <taxon>Agaricomycotina</taxon>
        <taxon>Agaricomycetes</taxon>
        <taxon>Polyporales</taxon>
        <taxon>Phanerochaetaceae</taxon>
        <taxon>Phlebiopsis</taxon>
    </lineage>
</organism>
<dbReference type="Proteomes" id="UP000053257">
    <property type="component" value="Unassembled WGS sequence"/>
</dbReference>
<dbReference type="Pfam" id="PF19189">
    <property type="entry name" value="Mtf2"/>
    <property type="match status" value="1"/>
</dbReference>
<evidence type="ECO:0000313" key="3">
    <source>
        <dbReference type="EMBL" id="KIP02876.1"/>
    </source>
</evidence>
<dbReference type="STRING" id="745531.A0A0C3RRT5"/>
<protein>
    <recommendedName>
        <fullName evidence="2">Mtf2-like C-terminal domain-containing protein</fullName>
    </recommendedName>
</protein>
<sequence>MLVRKAARSLVSSSSKHVRRGPQRFYTQKPISQKPIWDSEESGWDYVFKDIDTSPSRLLASSSQQRPSKRPDRAYTMTAREVNVFDEMFDTIFNSYVDATDPRRIGDRRATAGVGKIHSKPINDIATTMRQRFKDVRWTTDLAIHLDRKREEMEHCDTDQQLLDWAMREVFRESERYEEEARKVSQGEPAHDEIPHLQPPWYPHIIAELMKSFRERYGDPYLALSIFDHARHLSIASYVFGCSTFAYNELIATRWQCFRDVRGVCDALEEMRANGIDMDNRTKALAEIVRAEVGERNVWEEESSLSGEEVRSIVGRIEQLIAKPPNPRTRHTVSGRREKKWSASSETWKQDAIQTEPGDDWEFGKWDDLPQKNTRTSGSSI</sequence>
<feature type="region of interest" description="Disordered" evidence="1">
    <location>
        <begin position="324"/>
        <end position="381"/>
    </location>
</feature>
<dbReference type="GO" id="GO:0005739">
    <property type="term" value="C:mitochondrion"/>
    <property type="evidence" value="ECO:0007669"/>
    <property type="project" value="InterPro"/>
</dbReference>
<evidence type="ECO:0000259" key="2">
    <source>
        <dbReference type="Pfam" id="PF19189"/>
    </source>
</evidence>
<proteinExistence type="predicted"/>
<evidence type="ECO:0000256" key="1">
    <source>
        <dbReference type="SAM" id="MobiDB-lite"/>
    </source>
</evidence>
<dbReference type="OrthoDB" id="2444174at2759"/>
<evidence type="ECO:0000313" key="4">
    <source>
        <dbReference type="Proteomes" id="UP000053257"/>
    </source>
</evidence>
<dbReference type="PANTHER" id="PTHR39468:SF1">
    <property type="entry name" value="MTF2-LIKE C-TERMINAL DOMAIN-CONTAINING PROTEIN"/>
    <property type="match status" value="1"/>
</dbReference>
<accession>A0A0C3RRT5</accession>
<gene>
    <name evidence="3" type="ORF">PHLGIDRAFT_111531</name>
</gene>
<dbReference type="PANTHER" id="PTHR39468">
    <property type="entry name" value="CHROMOSOME 7, WHOLE GENOME SHOTGUN SEQUENCE"/>
    <property type="match status" value="1"/>
</dbReference>
<feature type="compositionally biased region" description="Basic residues" evidence="1">
    <location>
        <begin position="328"/>
        <end position="339"/>
    </location>
</feature>